<name>A0A512J433_9HYPH</name>
<feature type="transmembrane region" description="Helical" evidence="2">
    <location>
        <begin position="187"/>
        <end position="210"/>
    </location>
</feature>
<dbReference type="RefSeq" id="WP_147026301.1">
    <property type="nucleotide sequence ID" value="NZ_BJZU01000050.1"/>
</dbReference>
<sequence>MSNGTGPARPLSTRQVLRAERAALGLGSGEQPNALCLSGGGVRSAAFCLGVLQALAARKLLGEFHYLSTVSGGGYIGSFLTRLIAGQLDGPGAAGLAASVGLAETAVSGPASDRPGGPVHALRRFTSFLAPNPGLFSLDTLTGILLWLRNTLINWFVLLPVFVTLAGGLLTYAVLTSALASQRHLPLEVLLLAGAGLGLLAAVYGSILGVPSHSHPDLPASEIRHGAFAGTFGPDARQIRARIIVPILLWCFAVPMVAAPQVIDGAVHDLHAVFGTRPTAVCAAPPSACPKEARPAEPEPAQIAARAAAVAVAVAEMRKPCPAARPAACAPHPDPRRKAPDDVGILLVPGLSVALCLLAYGLAFLWVSGRRYVARAGEGEIARAEHVRLFRKGLIPFVASALVSAGLLWWGIWLAQGLDIYWLVLVGPLWVALAETLRTTVFVALRHAALRGDLDREWLARLNGTKLIVVLTACLAGAIVVIGGAHLSAWSESAIAALAGGGIASGGLVAWIGRSVTTAFAARGPEKTSPVPLAVLANLGIVAFGAALLVLIGHGTAVAIGRVAALLRPDPGMWAITGVSLLVTPAGAGLAWWLGRLINLNRFSMHAVYRNRLIRGFLGPARRPASKHPDRFTDFDPLDNMRVADAFTRRSPPRLFPVINVALNRTRGFDPAQAERKADTFTITPLHCGSARLRRVGRKGVARGAYVPTEAYAGDERQTGLYDVPKGISLGTAMTISGAAASPNMGYHSSTLIAFVMTLFNVRLGAWLPKPGAGLSADELKRGGPRNALPALLSELTGRSSDDGPFVYLSDGGHFDNLGLYEMLRRRCGLIVAVDAGQDQDYAYEDLSRAIQYAGIDLGVAVEFPRPIKVDEKRLRCEGAFARITYPARDGRSEAEGRLLYLKPYLSDGLPVEVAACAAQDLPARSDAEPVLHRERFRELPAPRRPDRGRDARRRRPRARHPRRRDGPGRDRPRPDLQRRRDPGRAAPAGAGRGLAANGIRWRPRRSARRLRPPRGGTRRARGRPAGRGRRSGRGGAP</sequence>
<reference evidence="3 5" key="3">
    <citation type="submission" date="2019-07" db="EMBL/GenBank/DDBJ databases">
        <title>Whole genome shotgun sequence of Methylobacterium oxalidis NBRC 107715.</title>
        <authorList>
            <person name="Hosoyama A."/>
            <person name="Uohara A."/>
            <person name="Ohji S."/>
            <person name="Ichikawa N."/>
        </authorList>
    </citation>
    <scope>NUCLEOTIDE SEQUENCE [LARGE SCALE GENOMIC DNA]</scope>
    <source>
        <strain evidence="3 5">NBRC 107715</strain>
    </source>
</reference>
<feature type="transmembrane region" description="Helical" evidence="2">
    <location>
        <begin position="420"/>
        <end position="445"/>
    </location>
</feature>
<reference evidence="4" key="4">
    <citation type="submission" date="2023-01" db="EMBL/GenBank/DDBJ databases">
        <title>Draft genome sequence of Methylobacterium oxalidis strain NBRC 107715.</title>
        <authorList>
            <person name="Sun Q."/>
            <person name="Mori K."/>
        </authorList>
    </citation>
    <scope>NUCLEOTIDE SEQUENCE</scope>
    <source>
        <strain evidence="4">NBRC 107715</strain>
    </source>
</reference>
<evidence type="ECO:0000313" key="6">
    <source>
        <dbReference type="Proteomes" id="UP001156856"/>
    </source>
</evidence>
<evidence type="ECO:0008006" key="7">
    <source>
        <dbReference type="Google" id="ProtNLM"/>
    </source>
</evidence>
<dbReference type="EMBL" id="BJZU01000050">
    <property type="protein sequence ID" value="GEP04683.1"/>
    <property type="molecule type" value="Genomic_DNA"/>
</dbReference>
<feature type="transmembrane region" description="Helical" evidence="2">
    <location>
        <begin position="466"/>
        <end position="487"/>
    </location>
</feature>
<dbReference type="Gene3D" id="3.40.1090.10">
    <property type="entry name" value="Cytosolic phospholipase A2 catalytic domain"/>
    <property type="match status" value="2"/>
</dbReference>
<dbReference type="EMBL" id="BSPK01000020">
    <property type="protein sequence ID" value="GLS63262.1"/>
    <property type="molecule type" value="Genomic_DNA"/>
</dbReference>
<reference evidence="4" key="1">
    <citation type="journal article" date="2014" name="Int. J. Syst. Evol. Microbiol.">
        <title>Complete genome of a new Firmicutes species belonging to the dominant human colonic microbiota ('Ruminococcus bicirculans') reveals two chromosomes and a selective capacity to utilize plant glucans.</title>
        <authorList>
            <consortium name="NISC Comparative Sequencing Program"/>
            <person name="Wegmann U."/>
            <person name="Louis P."/>
            <person name="Goesmann A."/>
            <person name="Henrissat B."/>
            <person name="Duncan S.H."/>
            <person name="Flint H.J."/>
        </authorList>
    </citation>
    <scope>NUCLEOTIDE SEQUENCE</scope>
    <source>
        <strain evidence="4">NBRC 107715</strain>
    </source>
</reference>
<feature type="transmembrane region" description="Helical" evidence="2">
    <location>
        <begin position="243"/>
        <end position="263"/>
    </location>
</feature>
<feature type="transmembrane region" description="Helical" evidence="2">
    <location>
        <begin position="343"/>
        <end position="367"/>
    </location>
</feature>
<feature type="compositionally biased region" description="Basic and acidic residues" evidence="1">
    <location>
        <begin position="929"/>
        <end position="950"/>
    </location>
</feature>
<evidence type="ECO:0000313" key="3">
    <source>
        <dbReference type="EMBL" id="GEP04683.1"/>
    </source>
</evidence>
<keyword evidence="6" id="KW-1185">Reference proteome</keyword>
<dbReference type="GO" id="GO:0004623">
    <property type="term" value="F:phospholipase A2 activity"/>
    <property type="evidence" value="ECO:0007669"/>
    <property type="project" value="TreeGrafter"/>
</dbReference>
<organism evidence="3 5">
    <name type="scientific">Methylobacterium oxalidis</name>
    <dbReference type="NCBI Taxonomy" id="944322"/>
    <lineage>
        <taxon>Bacteria</taxon>
        <taxon>Pseudomonadati</taxon>
        <taxon>Pseudomonadota</taxon>
        <taxon>Alphaproteobacteria</taxon>
        <taxon>Hyphomicrobiales</taxon>
        <taxon>Methylobacteriaceae</taxon>
        <taxon>Methylobacterium</taxon>
    </lineage>
</organism>
<dbReference type="GO" id="GO:0005829">
    <property type="term" value="C:cytosol"/>
    <property type="evidence" value="ECO:0007669"/>
    <property type="project" value="TreeGrafter"/>
</dbReference>
<keyword evidence="2" id="KW-0812">Transmembrane</keyword>
<accession>A0A512J433</accession>
<dbReference type="InterPro" id="IPR016035">
    <property type="entry name" value="Acyl_Trfase/lysoPLipase"/>
</dbReference>
<feature type="region of interest" description="Disordered" evidence="1">
    <location>
        <begin position="929"/>
        <end position="1038"/>
    </location>
</feature>
<protein>
    <recommendedName>
        <fullName evidence="7">PNPLA domain-containing protein</fullName>
    </recommendedName>
</protein>
<feature type="transmembrane region" description="Helical" evidence="2">
    <location>
        <begin position="152"/>
        <end position="175"/>
    </location>
</feature>
<dbReference type="SUPFAM" id="SSF52151">
    <property type="entry name" value="FabD/lysophospholipase-like"/>
    <property type="match status" value="1"/>
</dbReference>
<feature type="transmembrane region" description="Helical" evidence="2">
    <location>
        <begin position="533"/>
        <end position="553"/>
    </location>
</feature>
<feature type="compositionally biased region" description="Basic residues" evidence="1">
    <location>
        <begin position="951"/>
        <end position="964"/>
    </location>
</feature>
<feature type="compositionally biased region" description="Basic and acidic residues" evidence="1">
    <location>
        <begin position="965"/>
        <end position="984"/>
    </location>
</feature>
<dbReference type="OrthoDB" id="100544at2"/>
<feature type="transmembrane region" description="Helical" evidence="2">
    <location>
        <begin position="493"/>
        <end position="512"/>
    </location>
</feature>
<evidence type="ECO:0000313" key="4">
    <source>
        <dbReference type="EMBL" id="GLS63262.1"/>
    </source>
</evidence>
<dbReference type="GO" id="GO:0046475">
    <property type="term" value="P:glycerophospholipid catabolic process"/>
    <property type="evidence" value="ECO:0007669"/>
    <property type="project" value="TreeGrafter"/>
</dbReference>
<gene>
    <name evidence="4" type="ORF">GCM10007888_16430</name>
    <name evidence="3" type="ORF">MOX02_27210</name>
</gene>
<dbReference type="AlphaFoldDB" id="A0A512J433"/>
<evidence type="ECO:0000313" key="5">
    <source>
        <dbReference type="Proteomes" id="UP000321960"/>
    </source>
</evidence>
<evidence type="ECO:0000256" key="2">
    <source>
        <dbReference type="SAM" id="Phobius"/>
    </source>
</evidence>
<evidence type="ECO:0000256" key="1">
    <source>
        <dbReference type="SAM" id="MobiDB-lite"/>
    </source>
</evidence>
<feature type="transmembrane region" description="Helical" evidence="2">
    <location>
        <begin position="393"/>
        <end position="414"/>
    </location>
</feature>
<proteinExistence type="predicted"/>
<feature type="compositionally biased region" description="Basic residues" evidence="1">
    <location>
        <begin position="1002"/>
        <end position="1038"/>
    </location>
</feature>
<keyword evidence="2" id="KW-1133">Transmembrane helix</keyword>
<dbReference type="Proteomes" id="UP000321960">
    <property type="component" value="Unassembled WGS sequence"/>
</dbReference>
<keyword evidence="2" id="KW-0472">Membrane</keyword>
<dbReference type="PANTHER" id="PTHR10728">
    <property type="entry name" value="CYTOSOLIC PHOSPHOLIPASE A2"/>
    <property type="match status" value="1"/>
</dbReference>
<feature type="compositionally biased region" description="Low complexity" evidence="1">
    <location>
        <begin position="985"/>
        <end position="1001"/>
    </location>
</feature>
<dbReference type="PANTHER" id="PTHR10728:SF40">
    <property type="entry name" value="PATATIN FAMILY PROTEIN"/>
    <property type="match status" value="1"/>
</dbReference>
<feature type="transmembrane region" description="Helical" evidence="2">
    <location>
        <begin position="573"/>
        <end position="595"/>
    </location>
</feature>
<comment type="caution">
    <text evidence="3">The sequence shown here is derived from an EMBL/GenBank/DDBJ whole genome shotgun (WGS) entry which is preliminary data.</text>
</comment>
<reference evidence="6" key="2">
    <citation type="journal article" date="2019" name="Int. J. Syst. Evol. Microbiol.">
        <title>The Global Catalogue of Microorganisms (GCM) 10K type strain sequencing project: providing services to taxonomists for standard genome sequencing and annotation.</title>
        <authorList>
            <consortium name="The Broad Institute Genomics Platform"/>
            <consortium name="The Broad Institute Genome Sequencing Center for Infectious Disease"/>
            <person name="Wu L."/>
            <person name="Ma J."/>
        </authorList>
    </citation>
    <scope>NUCLEOTIDE SEQUENCE [LARGE SCALE GENOMIC DNA]</scope>
    <source>
        <strain evidence="6">NBRC 107715</strain>
    </source>
</reference>
<dbReference type="Proteomes" id="UP001156856">
    <property type="component" value="Unassembled WGS sequence"/>
</dbReference>